<dbReference type="AlphaFoldDB" id="A0A9W7SXY7"/>
<organism evidence="2 3">
    <name type="scientific">Teratosphaeria destructans</name>
    <dbReference type="NCBI Taxonomy" id="418781"/>
    <lineage>
        <taxon>Eukaryota</taxon>
        <taxon>Fungi</taxon>
        <taxon>Dikarya</taxon>
        <taxon>Ascomycota</taxon>
        <taxon>Pezizomycotina</taxon>
        <taxon>Dothideomycetes</taxon>
        <taxon>Dothideomycetidae</taxon>
        <taxon>Mycosphaerellales</taxon>
        <taxon>Teratosphaeriaceae</taxon>
        <taxon>Teratosphaeria</taxon>
    </lineage>
</organism>
<sequence>MEAVTYRDKMRDLDSAIAKEEDTLQARQYTVELLEEALKALRLAKTKKEKKGKEKMRPDRGTLQSSSNAARRAPDEEEASLLPCHLATLFPHDRQLLLTTLEPLQQQLEAALARYDFGDVQRVTDRIVEAVMEYKDRRIGTWASLVVVMEGVEEGALERALTFVEQTEQAAEEEGG</sequence>
<comment type="caution">
    <text evidence="2">The sequence shown here is derived from an EMBL/GenBank/DDBJ whole genome shotgun (WGS) entry which is preliminary data.</text>
</comment>
<evidence type="ECO:0000256" key="1">
    <source>
        <dbReference type="SAM" id="MobiDB-lite"/>
    </source>
</evidence>
<keyword evidence="3" id="KW-1185">Reference proteome</keyword>
<reference evidence="2 3" key="2">
    <citation type="journal article" date="2021" name="Curr. Genet.">
        <title>Genetic response to nitrogen starvation in the aggressive Eucalyptus foliar pathogen Teratosphaeria destructans.</title>
        <authorList>
            <person name="Havenga M."/>
            <person name="Wingfield B.D."/>
            <person name="Wingfield M.J."/>
            <person name="Dreyer L.L."/>
            <person name="Roets F."/>
            <person name="Aylward J."/>
        </authorList>
    </citation>
    <scope>NUCLEOTIDE SEQUENCE [LARGE SCALE GENOMIC DNA]</scope>
    <source>
        <strain evidence="2">CMW44962</strain>
    </source>
</reference>
<protein>
    <submittedName>
        <fullName evidence="2">Uncharacterized protein</fullName>
    </submittedName>
</protein>
<reference evidence="2 3" key="1">
    <citation type="journal article" date="2018" name="IMA Fungus">
        <title>IMA Genome-F 10: Nine draft genome sequences of Claviceps purpurea s.lat., including C. arundinis, C. humidiphila, and C. cf. spartinae, pseudomolecules for the pitch canker pathogen Fusarium circinatum, draft genome of Davidsoniella eucalypti, Grosmannia galeiformis, Quambalaria eucalypti, and Teratosphaeria destructans.</title>
        <authorList>
            <person name="Wingfield B.D."/>
            <person name="Liu M."/>
            <person name="Nguyen H.D."/>
            <person name="Lane F.A."/>
            <person name="Morgan S.W."/>
            <person name="De Vos L."/>
            <person name="Wilken P.M."/>
            <person name="Duong T.A."/>
            <person name="Aylward J."/>
            <person name="Coetzee M.P."/>
            <person name="Dadej K."/>
            <person name="De Beer Z.W."/>
            <person name="Findlay W."/>
            <person name="Havenga M."/>
            <person name="Kolarik M."/>
            <person name="Menzies J.G."/>
            <person name="Naidoo K."/>
            <person name="Pochopski O."/>
            <person name="Shoukouhi P."/>
            <person name="Santana Q.C."/>
            <person name="Seifert K.A."/>
            <person name="Soal N."/>
            <person name="Steenkamp E.T."/>
            <person name="Tatham C.T."/>
            <person name="van der Nest M.A."/>
            <person name="Wingfield M.J."/>
        </authorList>
    </citation>
    <scope>NUCLEOTIDE SEQUENCE [LARGE SCALE GENOMIC DNA]</scope>
    <source>
        <strain evidence="2">CMW44962</strain>
    </source>
</reference>
<name>A0A9W7SXY7_9PEZI</name>
<accession>A0A9W7SXY7</accession>
<proteinExistence type="predicted"/>
<gene>
    <name evidence="2" type="ORF">Tdes44962_MAKER07932</name>
</gene>
<feature type="region of interest" description="Disordered" evidence="1">
    <location>
        <begin position="45"/>
        <end position="77"/>
    </location>
</feature>
<evidence type="ECO:0000313" key="3">
    <source>
        <dbReference type="Proteomes" id="UP001138500"/>
    </source>
</evidence>
<dbReference type="EMBL" id="RIBY02000569">
    <property type="protein sequence ID" value="KAH9840386.1"/>
    <property type="molecule type" value="Genomic_DNA"/>
</dbReference>
<evidence type="ECO:0000313" key="2">
    <source>
        <dbReference type="EMBL" id="KAH9840386.1"/>
    </source>
</evidence>
<feature type="compositionally biased region" description="Basic and acidic residues" evidence="1">
    <location>
        <begin position="51"/>
        <end position="60"/>
    </location>
</feature>
<dbReference type="Proteomes" id="UP001138500">
    <property type="component" value="Unassembled WGS sequence"/>
</dbReference>